<dbReference type="GO" id="GO:0046872">
    <property type="term" value="F:metal ion binding"/>
    <property type="evidence" value="ECO:0007669"/>
    <property type="project" value="UniProtKB-KW"/>
</dbReference>
<gene>
    <name evidence="3" type="ORF">M979_2278</name>
</gene>
<dbReference type="SUPFAM" id="SSF51366">
    <property type="entry name" value="Ribulose-phoshate binding barrel"/>
    <property type="match status" value="1"/>
</dbReference>
<dbReference type="InterPro" id="IPR011060">
    <property type="entry name" value="RibuloseP-bd_barrel"/>
</dbReference>
<protein>
    <submittedName>
        <fullName evidence="3">Ribulose-phosphate 3-epimerase</fullName>
        <ecNumber evidence="3">5.1.3.-</ecNumber>
        <ecNumber evidence="3">5.1.3.1</ecNumber>
    </submittedName>
</protein>
<dbReference type="PROSITE" id="PS01085">
    <property type="entry name" value="RIBUL_P_3_EPIMER_1"/>
    <property type="match status" value="1"/>
</dbReference>
<dbReference type="Proteomes" id="UP000078286">
    <property type="component" value="Unassembled WGS sequence"/>
</dbReference>
<dbReference type="AlphaFoldDB" id="A0A1B7HP30"/>
<name>A0A1B7HP30_9ENTR</name>
<dbReference type="InterPro" id="IPR013785">
    <property type="entry name" value="Aldolase_TIM"/>
</dbReference>
<dbReference type="GO" id="GO:0004750">
    <property type="term" value="F:D-ribulose-phosphate 3-epimerase activity"/>
    <property type="evidence" value="ECO:0007669"/>
    <property type="project" value="UniProtKB-EC"/>
</dbReference>
<keyword evidence="2 3" id="KW-0413">Isomerase</keyword>
<dbReference type="Gene3D" id="3.20.20.70">
    <property type="entry name" value="Aldolase class I"/>
    <property type="match status" value="1"/>
</dbReference>
<dbReference type="InterPro" id="IPR000056">
    <property type="entry name" value="Ribul_P_3_epim-like"/>
</dbReference>
<accession>A0A1B7HP30</accession>
<keyword evidence="1" id="KW-0479">Metal-binding</keyword>
<dbReference type="Pfam" id="PF00834">
    <property type="entry name" value="Ribul_P_3_epim"/>
    <property type="match status" value="1"/>
</dbReference>
<proteinExistence type="predicted"/>
<organism evidence="3 4">
    <name type="scientific">Buttiauxella noackiae ATCC 51607</name>
    <dbReference type="NCBI Taxonomy" id="1354255"/>
    <lineage>
        <taxon>Bacteria</taxon>
        <taxon>Pseudomonadati</taxon>
        <taxon>Pseudomonadota</taxon>
        <taxon>Gammaproteobacteria</taxon>
        <taxon>Enterobacterales</taxon>
        <taxon>Enterobacteriaceae</taxon>
        <taxon>Buttiauxella</taxon>
    </lineage>
</organism>
<reference evidence="3 4" key="1">
    <citation type="submission" date="2016-04" db="EMBL/GenBank/DDBJ databases">
        <title>ATOL: Assembling a taxonomically balanced genome-scale reconstruction of the evolutionary history of the Enterobacteriaceae.</title>
        <authorList>
            <person name="Plunkett G.III."/>
            <person name="Neeno-Eckwall E.C."/>
            <person name="Glasner J.D."/>
            <person name="Perna N.T."/>
        </authorList>
    </citation>
    <scope>NUCLEOTIDE SEQUENCE [LARGE SCALE GENOMIC DNA]</scope>
    <source>
        <strain evidence="3 4">ATCC 51607</strain>
    </source>
</reference>
<keyword evidence="4" id="KW-1185">Reference proteome</keyword>
<dbReference type="CDD" id="cd00429">
    <property type="entry name" value="RPE"/>
    <property type="match status" value="1"/>
</dbReference>
<dbReference type="PATRIC" id="fig|1354255.3.peg.2356"/>
<evidence type="ECO:0000256" key="1">
    <source>
        <dbReference type="ARBA" id="ARBA00022723"/>
    </source>
</evidence>
<dbReference type="EC" id="5.1.3.-" evidence="3"/>
<dbReference type="GO" id="GO:0005975">
    <property type="term" value="P:carbohydrate metabolic process"/>
    <property type="evidence" value="ECO:0007669"/>
    <property type="project" value="InterPro"/>
</dbReference>
<dbReference type="PANTHER" id="PTHR11749">
    <property type="entry name" value="RIBULOSE-5-PHOSPHATE-3-EPIMERASE"/>
    <property type="match status" value="1"/>
</dbReference>
<dbReference type="EMBL" id="LXEO01000028">
    <property type="protein sequence ID" value="OAT17389.1"/>
    <property type="molecule type" value="Genomic_DNA"/>
</dbReference>
<sequence length="210" mass="22887">MLHLHPSLASADPLTLGETLSSLARLKISTLHIDIEDTSFISNITFGMKTINAIAQATQHPLSFHLMLANPRPWLAWIAPLNPAWIFLHVEALANPSEDLDAIRQTGAKAGLAFNPATPVAHYRYLNQQPDGLLIMTSEPDGKGQRFIPAVIDKVAEAARLFPQTEIWVDGGVDLSVAPALIHAGAHHLVLGRAIFGHSDITHALRQFKE</sequence>
<evidence type="ECO:0000313" key="4">
    <source>
        <dbReference type="Proteomes" id="UP000078286"/>
    </source>
</evidence>
<comment type="caution">
    <text evidence="3">The sequence shown here is derived from an EMBL/GenBank/DDBJ whole genome shotgun (WGS) entry which is preliminary data.</text>
</comment>
<dbReference type="RefSeq" id="WP_064554993.1">
    <property type="nucleotide sequence ID" value="NZ_LXEO01000028.1"/>
</dbReference>
<evidence type="ECO:0000256" key="2">
    <source>
        <dbReference type="ARBA" id="ARBA00023235"/>
    </source>
</evidence>
<evidence type="ECO:0000313" key="3">
    <source>
        <dbReference type="EMBL" id="OAT17389.1"/>
    </source>
</evidence>
<dbReference type="EC" id="5.1.3.1" evidence="3"/>
<dbReference type="PROSITE" id="PS01086">
    <property type="entry name" value="RIBUL_P_3_EPIMER_2"/>
    <property type="match status" value="1"/>
</dbReference>